<sequence length="114" mass="12531">MSDKEYLMYQGNGGLGNVGLSLQVFGLITQITAQETKDVVLDLPQHGLFSFGKGPIICHLNQDSLDITIEIRIRYGKNVNKTSRNLQNRIADAIKNMTDVSVHSVNVQVVGVAF</sequence>
<organism evidence="2 3">
    <name type="scientific">Candidatus Fimiplasma intestinipullorum</name>
    <dbReference type="NCBI Taxonomy" id="2840825"/>
    <lineage>
        <taxon>Bacteria</taxon>
        <taxon>Bacillati</taxon>
        <taxon>Bacillota</taxon>
        <taxon>Clostridia</taxon>
        <taxon>Eubacteriales</taxon>
        <taxon>Candidatus Fimiplasma</taxon>
    </lineage>
</organism>
<dbReference type="EMBL" id="DVMJ01000080">
    <property type="protein sequence ID" value="HIU14283.1"/>
    <property type="molecule type" value="Genomic_DNA"/>
</dbReference>
<accession>A0A9D1HPQ9</accession>
<proteinExistence type="inferred from homology"/>
<dbReference type="AlphaFoldDB" id="A0A9D1HPQ9"/>
<dbReference type="Pfam" id="PF03780">
    <property type="entry name" value="Asp23"/>
    <property type="match status" value="1"/>
</dbReference>
<reference evidence="2" key="2">
    <citation type="journal article" date="2021" name="PeerJ">
        <title>Extensive microbial diversity within the chicken gut microbiome revealed by metagenomics and culture.</title>
        <authorList>
            <person name="Gilroy R."/>
            <person name="Ravi A."/>
            <person name="Getino M."/>
            <person name="Pursley I."/>
            <person name="Horton D.L."/>
            <person name="Alikhan N.F."/>
            <person name="Baker D."/>
            <person name="Gharbi K."/>
            <person name="Hall N."/>
            <person name="Watson M."/>
            <person name="Adriaenssens E.M."/>
            <person name="Foster-Nyarko E."/>
            <person name="Jarju S."/>
            <person name="Secka A."/>
            <person name="Antonio M."/>
            <person name="Oren A."/>
            <person name="Chaudhuri R.R."/>
            <person name="La Ragione R."/>
            <person name="Hildebrand F."/>
            <person name="Pallen M.J."/>
        </authorList>
    </citation>
    <scope>NUCLEOTIDE SEQUENCE</scope>
    <source>
        <strain evidence="2">CHK195-11698</strain>
    </source>
</reference>
<protein>
    <submittedName>
        <fullName evidence="2">Asp23/Gls24 family envelope stress response protein</fullName>
    </submittedName>
</protein>
<dbReference type="Proteomes" id="UP000824175">
    <property type="component" value="Unassembled WGS sequence"/>
</dbReference>
<gene>
    <name evidence="2" type="ORF">IAD15_09470</name>
</gene>
<evidence type="ECO:0000256" key="1">
    <source>
        <dbReference type="ARBA" id="ARBA00005721"/>
    </source>
</evidence>
<evidence type="ECO:0000313" key="2">
    <source>
        <dbReference type="EMBL" id="HIU14283.1"/>
    </source>
</evidence>
<comment type="similarity">
    <text evidence="1">Belongs to the asp23 family.</text>
</comment>
<name>A0A9D1HPQ9_9FIRM</name>
<dbReference type="PANTHER" id="PTHR34297">
    <property type="entry name" value="HYPOTHETICAL CYTOSOLIC PROTEIN-RELATED"/>
    <property type="match status" value="1"/>
</dbReference>
<dbReference type="InterPro" id="IPR005531">
    <property type="entry name" value="Asp23"/>
</dbReference>
<comment type="caution">
    <text evidence="2">The sequence shown here is derived from an EMBL/GenBank/DDBJ whole genome shotgun (WGS) entry which is preliminary data.</text>
</comment>
<reference evidence="2" key="1">
    <citation type="submission" date="2020-10" db="EMBL/GenBank/DDBJ databases">
        <authorList>
            <person name="Gilroy R."/>
        </authorList>
    </citation>
    <scope>NUCLEOTIDE SEQUENCE</scope>
    <source>
        <strain evidence="2">CHK195-11698</strain>
    </source>
</reference>
<evidence type="ECO:0000313" key="3">
    <source>
        <dbReference type="Proteomes" id="UP000824175"/>
    </source>
</evidence>